<dbReference type="Proteomes" id="UP000245647">
    <property type="component" value="Unassembled WGS sequence"/>
</dbReference>
<dbReference type="EMBL" id="QEAS01000007">
    <property type="protein sequence ID" value="PWG80871.1"/>
    <property type="molecule type" value="Genomic_DNA"/>
</dbReference>
<keyword evidence="1" id="KW-0732">Signal</keyword>
<organism evidence="2 3">
    <name type="scientific">Pararcticibacter amylolyticus</name>
    <dbReference type="NCBI Taxonomy" id="2173175"/>
    <lineage>
        <taxon>Bacteria</taxon>
        <taxon>Pseudomonadati</taxon>
        <taxon>Bacteroidota</taxon>
        <taxon>Sphingobacteriia</taxon>
        <taxon>Sphingobacteriales</taxon>
        <taxon>Sphingobacteriaceae</taxon>
        <taxon>Pararcticibacter</taxon>
    </lineage>
</organism>
<feature type="chain" id="PRO_5015538461" description="Outer membrane protein beta-barrel domain-containing protein" evidence="1">
    <location>
        <begin position="19"/>
        <end position="243"/>
    </location>
</feature>
<gene>
    <name evidence="2" type="ORF">DDR33_10505</name>
</gene>
<evidence type="ECO:0000256" key="1">
    <source>
        <dbReference type="SAM" id="SignalP"/>
    </source>
</evidence>
<comment type="caution">
    <text evidence="2">The sequence shown here is derived from an EMBL/GenBank/DDBJ whole genome shotgun (WGS) entry which is preliminary data.</text>
</comment>
<accession>A0A2U2PHK6</accession>
<keyword evidence="3" id="KW-1185">Reference proteome</keyword>
<proteinExistence type="predicted"/>
<sequence>MKSIILSVLIFLSLYSFSQTGKPENISAGAQHYTSGYNNATLYSYSIGFKFLSVEAFPKVLDQTDPDALRTSKFNGIILKYNDKQISYRLSGNFFSQHLSFTNRSEEYNPLRGRLTDSHIKAGFEKNIIYSSVQPYFGFDLGVKRSVFKGDAYSRATDRQITVSPYDVKTEKEGLSLSPVLGVKLNLVNHFTVAAEGTFDVLYSHERREENNGSNSVQNKHHWEYLIKPLGMLSLQYNFGEIN</sequence>
<evidence type="ECO:0008006" key="4">
    <source>
        <dbReference type="Google" id="ProtNLM"/>
    </source>
</evidence>
<feature type="signal peptide" evidence="1">
    <location>
        <begin position="1"/>
        <end position="18"/>
    </location>
</feature>
<dbReference type="RefSeq" id="WP_109415726.1">
    <property type="nucleotide sequence ID" value="NZ_QEAS01000007.1"/>
</dbReference>
<evidence type="ECO:0000313" key="3">
    <source>
        <dbReference type="Proteomes" id="UP000245647"/>
    </source>
</evidence>
<dbReference type="AlphaFoldDB" id="A0A2U2PHK6"/>
<evidence type="ECO:0000313" key="2">
    <source>
        <dbReference type="EMBL" id="PWG80871.1"/>
    </source>
</evidence>
<reference evidence="2 3" key="1">
    <citation type="submission" date="2018-04" db="EMBL/GenBank/DDBJ databases">
        <title>Pedobacter chongqingensis sp. nov., isolated from a rottenly hemp rope.</title>
        <authorList>
            <person name="Cai Y."/>
        </authorList>
    </citation>
    <scope>NUCLEOTIDE SEQUENCE [LARGE SCALE GENOMIC DNA]</scope>
    <source>
        <strain evidence="2 3">FJ4-8</strain>
    </source>
</reference>
<protein>
    <recommendedName>
        <fullName evidence="4">Outer membrane protein beta-barrel domain-containing protein</fullName>
    </recommendedName>
</protein>
<dbReference type="OrthoDB" id="752592at2"/>
<name>A0A2U2PHK6_9SPHI</name>